<gene>
    <name evidence="2" type="ORF">B0T22DRAFT_502579</name>
</gene>
<keyword evidence="3" id="KW-1185">Reference proteome</keyword>
<protein>
    <submittedName>
        <fullName evidence="2">Uncharacterized protein</fullName>
    </submittedName>
</protein>
<dbReference type="Proteomes" id="UP001270362">
    <property type="component" value="Unassembled WGS sequence"/>
</dbReference>
<sequence length="354" mass="40824">MATCLQSSLDSRNCWKGRISLFTTENTHHDTATRNIEHNTTINTLLRMRTQSWLCIVLPLLYTTAHGAINWDVYEYGVVDGFKWSRPFPDDGTDPGGFHVNCRAEGTFHAKMYKLIDLPHPPPSGLAPWHDAFEDFLGAREYAGSWDGVDHKGENREIVVMDYVDVPIPVRNWIEEQQRDPSPTNDKKWLYGVFEKPKDSEHKIVRNIKPQPTNEAGELMGHHEDYPTVPDKDKIVMFPAGAVYEIAPLWVSKGSRCERELNNLAKYKHEAVDHSVLAWVMDHTKPNRDIGQRGITFRIEAMSVTETEDGKKARLMWERLHRAVKRNERRLKKEERLKAKKELESEGGRSKDEL</sequence>
<proteinExistence type="predicted"/>
<dbReference type="EMBL" id="JAULSO010000008">
    <property type="protein sequence ID" value="KAK3681118.1"/>
    <property type="molecule type" value="Genomic_DNA"/>
</dbReference>
<reference evidence="2" key="1">
    <citation type="journal article" date="2023" name="Mol. Phylogenet. Evol.">
        <title>Genome-scale phylogeny and comparative genomics of the fungal order Sordariales.</title>
        <authorList>
            <person name="Hensen N."/>
            <person name="Bonometti L."/>
            <person name="Westerberg I."/>
            <person name="Brannstrom I.O."/>
            <person name="Guillou S."/>
            <person name="Cros-Aarteil S."/>
            <person name="Calhoun S."/>
            <person name="Haridas S."/>
            <person name="Kuo A."/>
            <person name="Mondo S."/>
            <person name="Pangilinan J."/>
            <person name="Riley R."/>
            <person name="LaButti K."/>
            <person name="Andreopoulos B."/>
            <person name="Lipzen A."/>
            <person name="Chen C."/>
            <person name="Yan M."/>
            <person name="Daum C."/>
            <person name="Ng V."/>
            <person name="Clum A."/>
            <person name="Steindorff A."/>
            <person name="Ohm R.A."/>
            <person name="Martin F."/>
            <person name="Silar P."/>
            <person name="Natvig D.O."/>
            <person name="Lalanne C."/>
            <person name="Gautier V."/>
            <person name="Ament-Velasquez S.L."/>
            <person name="Kruys A."/>
            <person name="Hutchinson M.I."/>
            <person name="Powell A.J."/>
            <person name="Barry K."/>
            <person name="Miller A.N."/>
            <person name="Grigoriev I.V."/>
            <person name="Debuchy R."/>
            <person name="Gladieux P."/>
            <person name="Hiltunen Thoren M."/>
            <person name="Johannesson H."/>
        </authorList>
    </citation>
    <scope>NUCLEOTIDE SEQUENCE</scope>
    <source>
        <strain evidence="2">CBS 314.62</strain>
    </source>
</reference>
<dbReference type="AlphaFoldDB" id="A0AAE0WYV4"/>
<feature type="region of interest" description="Disordered" evidence="1">
    <location>
        <begin position="335"/>
        <end position="354"/>
    </location>
</feature>
<accession>A0AAE0WYV4</accession>
<comment type="caution">
    <text evidence="2">The sequence shown here is derived from an EMBL/GenBank/DDBJ whole genome shotgun (WGS) entry which is preliminary data.</text>
</comment>
<evidence type="ECO:0000313" key="3">
    <source>
        <dbReference type="Proteomes" id="UP001270362"/>
    </source>
</evidence>
<organism evidence="2 3">
    <name type="scientific">Podospora appendiculata</name>
    <dbReference type="NCBI Taxonomy" id="314037"/>
    <lineage>
        <taxon>Eukaryota</taxon>
        <taxon>Fungi</taxon>
        <taxon>Dikarya</taxon>
        <taxon>Ascomycota</taxon>
        <taxon>Pezizomycotina</taxon>
        <taxon>Sordariomycetes</taxon>
        <taxon>Sordariomycetidae</taxon>
        <taxon>Sordariales</taxon>
        <taxon>Podosporaceae</taxon>
        <taxon>Podospora</taxon>
    </lineage>
</organism>
<reference evidence="2" key="2">
    <citation type="submission" date="2023-06" db="EMBL/GenBank/DDBJ databases">
        <authorList>
            <consortium name="Lawrence Berkeley National Laboratory"/>
            <person name="Haridas S."/>
            <person name="Hensen N."/>
            <person name="Bonometti L."/>
            <person name="Westerberg I."/>
            <person name="Brannstrom I.O."/>
            <person name="Guillou S."/>
            <person name="Cros-Aarteil S."/>
            <person name="Calhoun S."/>
            <person name="Kuo A."/>
            <person name="Mondo S."/>
            <person name="Pangilinan J."/>
            <person name="Riley R."/>
            <person name="Labutti K."/>
            <person name="Andreopoulos B."/>
            <person name="Lipzen A."/>
            <person name="Chen C."/>
            <person name="Yanf M."/>
            <person name="Daum C."/>
            <person name="Ng V."/>
            <person name="Clum A."/>
            <person name="Steindorff A."/>
            <person name="Ohm R."/>
            <person name="Martin F."/>
            <person name="Silar P."/>
            <person name="Natvig D."/>
            <person name="Lalanne C."/>
            <person name="Gautier V."/>
            <person name="Ament-Velasquez S.L."/>
            <person name="Kruys A."/>
            <person name="Hutchinson M.I."/>
            <person name="Powell A.J."/>
            <person name="Barry K."/>
            <person name="Miller A.N."/>
            <person name="Grigoriev I.V."/>
            <person name="Debuchy R."/>
            <person name="Gladieux P."/>
            <person name="Thoren M.H."/>
            <person name="Johannesson H."/>
        </authorList>
    </citation>
    <scope>NUCLEOTIDE SEQUENCE</scope>
    <source>
        <strain evidence="2">CBS 314.62</strain>
    </source>
</reference>
<evidence type="ECO:0000313" key="2">
    <source>
        <dbReference type="EMBL" id="KAK3681118.1"/>
    </source>
</evidence>
<name>A0AAE0WYV4_9PEZI</name>
<evidence type="ECO:0000256" key="1">
    <source>
        <dbReference type="SAM" id="MobiDB-lite"/>
    </source>
</evidence>